<dbReference type="Gene3D" id="2.60.120.650">
    <property type="entry name" value="Cupin"/>
    <property type="match status" value="1"/>
</dbReference>
<reference evidence="2 3" key="1">
    <citation type="journal article" date="2019" name="Nat. Ecol. Evol.">
        <title>Megaphylogeny resolves global patterns of mushroom evolution.</title>
        <authorList>
            <person name="Varga T."/>
            <person name="Krizsan K."/>
            <person name="Foldi C."/>
            <person name="Dima B."/>
            <person name="Sanchez-Garcia M."/>
            <person name="Sanchez-Ramirez S."/>
            <person name="Szollosi G.J."/>
            <person name="Szarkandi J.G."/>
            <person name="Papp V."/>
            <person name="Albert L."/>
            <person name="Andreopoulos W."/>
            <person name="Angelini C."/>
            <person name="Antonin V."/>
            <person name="Barry K.W."/>
            <person name="Bougher N.L."/>
            <person name="Buchanan P."/>
            <person name="Buyck B."/>
            <person name="Bense V."/>
            <person name="Catcheside P."/>
            <person name="Chovatia M."/>
            <person name="Cooper J."/>
            <person name="Damon W."/>
            <person name="Desjardin D."/>
            <person name="Finy P."/>
            <person name="Geml J."/>
            <person name="Haridas S."/>
            <person name="Hughes K."/>
            <person name="Justo A."/>
            <person name="Karasinski D."/>
            <person name="Kautmanova I."/>
            <person name="Kiss B."/>
            <person name="Kocsube S."/>
            <person name="Kotiranta H."/>
            <person name="LaButti K.M."/>
            <person name="Lechner B.E."/>
            <person name="Liimatainen K."/>
            <person name="Lipzen A."/>
            <person name="Lukacs Z."/>
            <person name="Mihaltcheva S."/>
            <person name="Morgado L.N."/>
            <person name="Niskanen T."/>
            <person name="Noordeloos M.E."/>
            <person name="Ohm R.A."/>
            <person name="Ortiz-Santana B."/>
            <person name="Ovrebo C."/>
            <person name="Racz N."/>
            <person name="Riley R."/>
            <person name="Savchenko A."/>
            <person name="Shiryaev A."/>
            <person name="Soop K."/>
            <person name="Spirin V."/>
            <person name="Szebenyi C."/>
            <person name="Tomsovsky M."/>
            <person name="Tulloss R.E."/>
            <person name="Uehling J."/>
            <person name="Grigoriev I.V."/>
            <person name="Vagvolgyi C."/>
            <person name="Papp T."/>
            <person name="Martin F.M."/>
            <person name="Miettinen O."/>
            <person name="Hibbett D.S."/>
            <person name="Nagy L.G."/>
        </authorList>
    </citation>
    <scope>NUCLEOTIDE SEQUENCE [LARGE SCALE GENOMIC DNA]</scope>
    <source>
        <strain evidence="2 3">CBS 962.96</strain>
    </source>
</reference>
<dbReference type="InterPro" id="IPR003347">
    <property type="entry name" value="JmjC_dom"/>
</dbReference>
<protein>
    <recommendedName>
        <fullName evidence="1">JmjC domain-containing protein</fullName>
    </recommendedName>
</protein>
<organism evidence="2 3">
    <name type="scientific">Dendrothele bispora (strain CBS 962.96)</name>
    <dbReference type="NCBI Taxonomy" id="1314807"/>
    <lineage>
        <taxon>Eukaryota</taxon>
        <taxon>Fungi</taxon>
        <taxon>Dikarya</taxon>
        <taxon>Basidiomycota</taxon>
        <taxon>Agaricomycotina</taxon>
        <taxon>Agaricomycetes</taxon>
        <taxon>Agaricomycetidae</taxon>
        <taxon>Agaricales</taxon>
        <taxon>Agaricales incertae sedis</taxon>
        <taxon>Dendrothele</taxon>
    </lineage>
</organism>
<proteinExistence type="predicted"/>
<dbReference type="Pfam" id="PF02373">
    <property type="entry name" value="JmjC"/>
    <property type="match status" value="1"/>
</dbReference>
<dbReference type="PROSITE" id="PS51184">
    <property type="entry name" value="JMJC"/>
    <property type="match status" value="1"/>
</dbReference>
<accession>A0A4S8LE69</accession>
<dbReference type="OrthoDB" id="298344at2759"/>
<name>A0A4S8LE69_DENBC</name>
<sequence length="338" mass="38904">MGSLVDHITISPITSRGWSLSDILTRRPFVPVPRVSALDKAATQEAIDQHERDGIPYIIENFHKHKDWPKIFTPEWLCENGPEEIHVRNIHTYRDTMMRLHDFIARSRDTSPFMEPNEHERFYGKDVLCPKEWTKWLAHSRVVPSQLIPDNEENLLQALPQKSAVETLMCYLGIGDTFTPSHKDLCASSGHNIMCYTEKDGSAFWFMTKGSDSRKVSDFFRTKLKQELDHETHVTTLEEFSKAPFDIYVAEQKLGDLVLVPPRSCHQVVNYGGITIKVSWSRMTFNGLTTAFYHELPLYRRVCRPETYRVKSTFYHTVPTSGASIVSKVEEKRIGKTG</sequence>
<evidence type="ECO:0000259" key="1">
    <source>
        <dbReference type="PROSITE" id="PS51184"/>
    </source>
</evidence>
<evidence type="ECO:0000313" key="3">
    <source>
        <dbReference type="Proteomes" id="UP000297245"/>
    </source>
</evidence>
<dbReference type="AlphaFoldDB" id="A0A4S8LE69"/>
<dbReference type="EMBL" id="ML179458">
    <property type="protein sequence ID" value="THU87247.1"/>
    <property type="molecule type" value="Genomic_DNA"/>
</dbReference>
<dbReference type="Proteomes" id="UP000297245">
    <property type="component" value="Unassembled WGS sequence"/>
</dbReference>
<evidence type="ECO:0000313" key="2">
    <source>
        <dbReference type="EMBL" id="THU87247.1"/>
    </source>
</evidence>
<dbReference type="SMART" id="SM00558">
    <property type="entry name" value="JmjC"/>
    <property type="match status" value="1"/>
</dbReference>
<dbReference type="SUPFAM" id="SSF51197">
    <property type="entry name" value="Clavaminate synthase-like"/>
    <property type="match status" value="1"/>
</dbReference>
<gene>
    <name evidence="2" type="ORF">K435DRAFT_821948</name>
</gene>
<feature type="domain" description="JmjC" evidence="1">
    <location>
        <begin position="132"/>
        <end position="299"/>
    </location>
</feature>
<keyword evidence="3" id="KW-1185">Reference proteome</keyword>